<dbReference type="Proteomes" id="UP000751190">
    <property type="component" value="Unassembled WGS sequence"/>
</dbReference>
<gene>
    <name evidence="10" type="ORF">KFE25_009771</name>
</gene>
<protein>
    <recommendedName>
        <fullName evidence="4 8">Imidazoleglycerol-phosphate dehydratase</fullName>
        <ecNumber evidence="4 8">4.2.1.19</ecNumber>
    </recommendedName>
</protein>
<dbReference type="GO" id="GO:0004424">
    <property type="term" value="F:imidazoleglycerol-phosphate dehydratase activity"/>
    <property type="evidence" value="ECO:0007669"/>
    <property type="project" value="UniProtKB-EC"/>
</dbReference>
<evidence type="ECO:0000256" key="1">
    <source>
        <dbReference type="ARBA" id="ARBA00001723"/>
    </source>
</evidence>
<evidence type="ECO:0000256" key="6">
    <source>
        <dbReference type="ARBA" id="ARBA00023102"/>
    </source>
</evidence>
<accession>A0A8J5X7I1</accession>
<dbReference type="EC" id="4.2.1.19" evidence="4 8"/>
<organism evidence="10 11">
    <name type="scientific">Diacronema lutheri</name>
    <name type="common">Unicellular marine alga</name>
    <name type="synonym">Monochrysis lutheri</name>
    <dbReference type="NCBI Taxonomy" id="2081491"/>
    <lineage>
        <taxon>Eukaryota</taxon>
        <taxon>Haptista</taxon>
        <taxon>Haptophyta</taxon>
        <taxon>Pavlovophyceae</taxon>
        <taxon>Pavlovales</taxon>
        <taxon>Pavlovaceae</taxon>
        <taxon>Diacronema</taxon>
    </lineage>
</organism>
<feature type="region of interest" description="Disordered" evidence="9">
    <location>
        <begin position="231"/>
        <end position="257"/>
    </location>
</feature>
<evidence type="ECO:0000313" key="10">
    <source>
        <dbReference type="EMBL" id="KAG8457873.1"/>
    </source>
</evidence>
<sequence>MASCEAMREGKVARTAGSGSAVVERGAIRCEATVVDLGPKMPNATGICFLNHMIDQLVSHGQLGIGVQLSIGGVPCEPEVDYALQGAAARAATPEALAHARPHDQTIFELVGEALGAALRGAAADALSHAPATLGASRFCAPLDEAVTEAVVDLRAASHFAFSLEPYGTIPPAGREWIGLYRTAYTRLLWQRLHGALGGRMELLKLRGANAHHIVEATFKAFARALRAHLDAARPPHGTPPSAAPREGARSRRTKETSISVALALDPPGGDGAAREDACVVTVRTGVSLLDRILAELATYAQMRLAVSCDGDVHIDDHHTAEDVAIAVGQSLADALGTKAGCNRMGSADACEGRARVEVVVDLSNRPHFESDLELREEWADGMACEMVLHVFASLTTNALCTVHVVQRAAGDGDGACAELAIATARAYGLALRQCAVIDPRRAGLTASSKGTLSA</sequence>
<evidence type="ECO:0000256" key="8">
    <source>
        <dbReference type="RuleBase" id="RU000598"/>
    </source>
</evidence>
<keyword evidence="5" id="KW-0028">Amino-acid biosynthesis</keyword>
<dbReference type="UniPathway" id="UPA00031">
    <property type="reaction ID" value="UER00011"/>
</dbReference>
<dbReference type="Gene3D" id="3.30.230.40">
    <property type="entry name" value="Imidazole glycerol phosphate dehydratase, domain 1"/>
    <property type="match status" value="4"/>
</dbReference>
<evidence type="ECO:0000256" key="9">
    <source>
        <dbReference type="SAM" id="MobiDB-lite"/>
    </source>
</evidence>
<dbReference type="PANTHER" id="PTHR23133">
    <property type="entry name" value="IMIDAZOLEGLYCEROL-PHOSPHATE DEHYDRATASE HIS7"/>
    <property type="match status" value="1"/>
</dbReference>
<comment type="caution">
    <text evidence="10">The sequence shown here is derived from an EMBL/GenBank/DDBJ whole genome shotgun (WGS) entry which is preliminary data.</text>
</comment>
<dbReference type="SUPFAM" id="SSF54211">
    <property type="entry name" value="Ribosomal protein S5 domain 2-like"/>
    <property type="match status" value="3"/>
</dbReference>
<dbReference type="OMA" id="KAGCNRM"/>
<dbReference type="FunFam" id="3.30.230.40:FF:000003">
    <property type="entry name" value="Imidazoleglycerol-phosphate dehydratase HisB"/>
    <property type="match status" value="1"/>
</dbReference>
<dbReference type="OrthoDB" id="447729at2759"/>
<dbReference type="PROSITE" id="PS00954">
    <property type="entry name" value="IGP_DEHYDRATASE_1"/>
    <property type="match status" value="1"/>
</dbReference>
<dbReference type="PANTHER" id="PTHR23133:SF2">
    <property type="entry name" value="IMIDAZOLEGLYCEROL-PHOSPHATE DEHYDRATASE"/>
    <property type="match status" value="1"/>
</dbReference>
<feature type="compositionally biased region" description="Basic and acidic residues" evidence="9">
    <location>
        <begin position="247"/>
        <end position="256"/>
    </location>
</feature>
<keyword evidence="6 8" id="KW-0368">Histidine biosynthesis</keyword>
<evidence type="ECO:0000256" key="7">
    <source>
        <dbReference type="ARBA" id="ARBA00023239"/>
    </source>
</evidence>
<evidence type="ECO:0000256" key="4">
    <source>
        <dbReference type="ARBA" id="ARBA00012075"/>
    </source>
</evidence>
<evidence type="ECO:0000256" key="2">
    <source>
        <dbReference type="ARBA" id="ARBA00005047"/>
    </source>
</evidence>
<dbReference type="EMBL" id="JAGTXO010000061">
    <property type="protein sequence ID" value="KAG8457873.1"/>
    <property type="molecule type" value="Genomic_DNA"/>
</dbReference>
<dbReference type="InterPro" id="IPR000807">
    <property type="entry name" value="ImidazoleglycerolP_deHydtase"/>
</dbReference>
<dbReference type="PROSITE" id="PS00955">
    <property type="entry name" value="IGP_DEHYDRATASE_2"/>
    <property type="match status" value="1"/>
</dbReference>
<dbReference type="Pfam" id="PF00475">
    <property type="entry name" value="IGPD"/>
    <property type="match status" value="2"/>
</dbReference>
<comment type="similarity">
    <text evidence="3 8">Belongs to the imidazoleglycerol-phosphate dehydratase family.</text>
</comment>
<dbReference type="GO" id="GO:0000105">
    <property type="term" value="P:L-histidine biosynthetic process"/>
    <property type="evidence" value="ECO:0007669"/>
    <property type="project" value="UniProtKB-UniPathway"/>
</dbReference>
<evidence type="ECO:0000313" key="11">
    <source>
        <dbReference type="Proteomes" id="UP000751190"/>
    </source>
</evidence>
<dbReference type="InterPro" id="IPR020565">
    <property type="entry name" value="ImidazoleglycerP_deHydtase_CS"/>
</dbReference>
<dbReference type="InterPro" id="IPR020568">
    <property type="entry name" value="Ribosomal_Su5_D2-typ_SF"/>
</dbReference>
<dbReference type="AlphaFoldDB" id="A0A8J5X7I1"/>
<name>A0A8J5X7I1_DIALT</name>
<dbReference type="InterPro" id="IPR038494">
    <property type="entry name" value="IGPD_sf"/>
</dbReference>
<evidence type="ECO:0000256" key="5">
    <source>
        <dbReference type="ARBA" id="ARBA00022605"/>
    </source>
</evidence>
<keyword evidence="11" id="KW-1185">Reference proteome</keyword>
<evidence type="ECO:0000256" key="3">
    <source>
        <dbReference type="ARBA" id="ARBA00007481"/>
    </source>
</evidence>
<comment type="catalytic activity">
    <reaction evidence="1 8">
        <text>D-erythro-1-(imidazol-4-yl)glycerol 3-phosphate = 3-(imidazol-4-yl)-2-oxopropyl phosphate + H2O</text>
        <dbReference type="Rhea" id="RHEA:11040"/>
        <dbReference type="ChEBI" id="CHEBI:15377"/>
        <dbReference type="ChEBI" id="CHEBI:57766"/>
        <dbReference type="ChEBI" id="CHEBI:58278"/>
        <dbReference type="EC" id="4.2.1.19"/>
    </reaction>
</comment>
<proteinExistence type="inferred from homology"/>
<keyword evidence="7 8" id="KW-0456">Lyase</keyword>
<reference evidence="10" key="1">
    <citation type="submission" date="2021-05" db="EMBL/GenBank/DDBJ databases">
        <title>The genome of the haptophyte Pavlova lutheri (Diacronema luteri, Pavlovales) - a model for lipid biosynthesis in eukaryotic algae.</title>
        <authorList>
            <person name="Hulatt C.J."/>
            <person name="Posewitz M.C."/>
        </authorList>
    </citation>
    <scope>NUCLEOTIDE SEQUENCE</scope>
    <source>
        <strain evidence="10">NIVA-4/92</strain>
    </source>
</reference>
<comment type="pathway">
    <text evidence="2 8">Amino-acid biosynthesis; L-histidine biosynthesis; L-histidine from 5-phospho-alpha-D-ribose 1-diphosphate: step 6/9.</text>
</comment>